<dbReference type="PRINTS" id="PR01217">
    <property type="entry name" value="PRICHEXTENSN"/>
</dbReference>
<dbReference type="InterPro" id="IPR019007">
    <property type="entry name" value="Wbp11/ELF5/Saf1_N"/>
</dbReference>
<proteinExistence type="predicted"/>
<dbReference type="Pfam" id="PF09429">
    <property type="entry name" value="Wbp11"/>
    <property type="match status" value="1"/>
</dbReference>
<feature type="compositionally biased region" description="Low complexity" evidence="1">
    <location>
        <begin position="333"/>
        <end position="346"/>
    </location>
</feature>
<evidence type="ECO:0000256" key="1">
    <source>
        <dbReference type="SAM" id="MobiDB-lite"/>
    </source>
</evidence>
<evidence type="ECO:0000259" key="2">
    <source>
        <dbReference type="Pfam" id="PF09429"/>
    </source>
</evidence>
<accession>A0AAD6UHH6</accession>
<evidence type="ECO:0000313" key="3">
    <source>
        <dbReference type="EMBL" id="KAJ7103000.1"/>
    </source>
</evidence>
<reference evidence="3" key="1">
    <citation type="submission" date="2023-03" db="EMBL/GenBank/DDBJ databases">
        <title>Massive genome expansion in bonnet fungi (Mycena s.s.) driven by repeated elements and novel gene families across ecological guilds.</title>
        <authorList>
            <consortium name="Lawrence Berkeley National Laboratory"/>
            <person name="Harder C.B."/>
            <person name="Miyauchi S."/>
            <person name="Viragh M."/>
            <person name="Kuo A."/>
            <person name="Thoen E."/>
            <person name="Andreopoulos B."/>
            <person name="Lu D."/>
            <person name="Skrede I."/>
            <person name="Drula E."/>
            <person name="Henrissat B."/>
            <person name="Morin E."/>
            <person name="Kohler A."/>
            <person name="Barry K."/>
            <person name="LaButti K."/>
            <person name="Morin E."/>
            <person name="Salamov A."/>
            <person name="Lipzen A."/>
            <person name="Mereny Z."/>
            <person name="Hegedus B."/>
            <person name="Baldrian P."/>
            <person name="Stursova M."/>
            <person name="Weitz H."/>
            <person name="Taylor A."/>
            <person name="Grigoriev I.V."/>
            <person name="Nagy L.G."/>
            <person name="Martin F."/>
            <person name="Kauserud H."/>
        </authorList>
    </citation>
    <scope>NUCLEOTIDE SEQUENCE</scope>
    <source>
        <strain evidence="3">CBHHK173m</strain>
    </source>
</reference>
<feature type="compositionally biased region" description="Acidic residues" evidence="1">
    <location>
        <begin position="160"/>
        <end position="172"/>
    </location>
</feature>
<feature type="domain" description="Wbp11/ELF5/Saf1 N-terminal" evidence="2">
    <location>
        <begin position="6"/>
        <end position="76"/>
    </location>
</feature>
<dbReference type="AlphaFoldDB" id="A0AAD6UHH6"/>
<feature type="compositionally biased region" description="Basic residues" evidence="1">
    <location>
        <begin position="17"/>
        <end position="32"/>
    </location>
</feature>
<comment type="caution">
    <text evidence="3">The sequence shown here is derived from an EMBL/GenBank/DDBJ whole genome shotgun (WGS) entry which is preliminary data.</text>
</comment>
<dbReference type="GO" id="GO:0006396">
    <property type="term" value="P:RNA processing"/>
    <property type="evidence" value="ECO:0007669"/>
    <property type="project" value="InterPro"/>
</dbReference>
<gene>
    <name evidence="3" type="ORF">B0H15DRAFT_810491</name>
</gene>
<feature type="compositionally biased region" description="Basic and acidic residues" evidence="1">
    <location>
        <begin position="99"/>
        <end position="112"/>
    </location>
</feature>
<feature type="region of interest" description="Disordered" evidence="1">
    <location>
        <begin position="1"/>
        <end position="37"/>
    </location>
</feature>
<name>A0AAD6UHH6_9AGAR</name>
<dbReference type="Proteomes" id="UP001222325">
    <property type="component" value="Unassembled WGS sequence"/>
</dbReference>
<keyword evidence="4" id="KW-1185">Reference proteome</keyword>
<organism evidence="3 4">
    <name type="scientific">Mycena belliarum</name>
    <dbReference type="NCBI Taxonomy" id="1033014"/>
    <lineage>
        <taxon>Eukaryota</taxon>
        <taxon>Fungi</taxon>
        <taxon>Dikarya</taxon>
        <taxon>Basidiomycota</taxon>
        <taxon>Agaricomycotina</taxon>
        <taxon>Agaricomycetes</taxon>
        <taxon>Agaricomycetidae</taxon>
        <taxon>Agaricales</taxon>
        <taxon>Marasmiineae</taxon>
        <taxon>Mycenaceae</taxon>
        <taxon>Mycena</taxon>
    </lineage>
</organism>
<protein>
    <recommendedName>
        <fullName evidence="2">Wbp11/ELF5/Saf1 N-terminal domain-containing protein</fullName>
    </recommendedName>
</protein>
<feature type="region of interest" description="Disordered" evidence="1">
    <location>
        <begin position="379"/>
        <end position="463"/>
    </location>
</feature>
<feature type="compositionally biased region" description="Pro residues" evidence="1">
    <location>
        <begin position="206"/>
        <end position="256"/>
    </location>
</feature>
<feature type="compositionally biased region" description="Polar residues" evidence="1">
    <location>
        <begin position="301"/>
        <end position="318"/>
    </location>
</feature>
<dbReference type="EMBL" id="JARJCN010000002">
    <property type="protein sequence ID" value="KAJ7103000.1"/>
    <property type="molecule type" value="Genomic_DNA"/>
</dbReference>
<feature type="compositionally biased region" description="Polar residues" evidence="1">
    <location>
        <begin position="391"/>
        <end position="416"/>
    </location>
</feature>
<dbReference type="Pfam" id="PF12622">
    <property type="entry name" value="NpwBP"/>
    <property type="match status" value="1"/>
</dbReference>
<feature type="compositionally biased region" description="Acidic residues" evidence="1">
    <location>
        <begin position="181"/>
        <end position="190"/>
    </location>
</feature>
<feature type="region of interest" description="Disordered" evidence="1">
    <location>
        <begin position="98"/>
        <end position="346"/>
    </location>
</feature>
<sequence length="479" mass="51460">MAKGSGKTANPAEAYRKAQHNKERKKNKAQRSKARDFALVKKDTTELAEEVARLEFATEPADKARLKEAKAELERIYQKKEEYLKEHPEQRKLVYRLGYKKDGDKPPEDIVLPKRNFFGKNGLPRHPERSIYYDPVMNPFGVAPPGMPYQERPRNLGEVYSDDSDEDDDDVAMPEGPRPDADEDDSDDDIPMPAGPPPGQTTSTLPPAPHFLPPHPLPSPPMALPGSLPPRPSNFPLPPPPPGPPPSTLPPRPPGFPGASFPPGFPQFNGVPPPANFPNFLPPGFPPPPPPPLGFYPPPRNSSTIQDPLSSIPHQTFQAHRATAHSTLPPKPTSVVPPASASLPPKPVAAVSSANLMSATVFAAPELRDFKKEATAFVPSNVKRKKPTGAAGSTSSRINAAPSLSTLPSKPGTSAPSAEESLPARPDLLGSLKEKFGTPVAASAAPGKAKETRAAKEAKQKSDDYDKFVASMADILGPK</sequence>
<feature type="compositionally biased region" description="Pro residues" evidence="1">
    <location>
        <begin position="271"/>
        <end position="300"/>
    </location>
</feature>
<feature type="compositionally biased region" description="Basic and acidic residues" evidence="1">
    <location>
        <begin position="448"/>
        <end position="463"/>
    </location>
</feature>
<evidence type="ECO:0000313" key="4">
    <source>
        <dbReference type="Proteomes" id="UP001222325"/>
    </source>
</evidence>